<accession>A0A2G9RJ66</accession>
<protein>
    <submittedName>
        <fullName evidence="2">Uncharacterized protein</fullName>
    </submittedName>
</protein>
<gene>
    <name evidence="2" type="ORF">AB205_0188770</name>
</gene>
<evidence type="ECO:0000313" key="3">
    <source>
        <dbReference type="Proteomes" id="UP000228934"/>
    </source>
</evidence>
<dbReference type="AlphaFoldDB" id="A0A2G9RJ66"/>
<evidence type="ECO:0000256" key="1">
    <source>
        <dbReference type="SAM" id="Phobius"/>
    </source>
</evidence>
<keyword evidence="1" id="KW-0812">Transmembrane</keyword>
<dbReference type="EMBL" id="KV939743">
    <property type="protein sequence ID" value="PIO27291.1"/>
    <property type="molecule type" value="Genomic_DNA"/>
</dbReference>
<evidence type="ECO:0000313" key="2">
    <source>
        <dbReference type="EMBL" id="PIO27291.1"/>
    </source>
</evidence>
<organism evidence="2 3">
    <name type="scientific">Aquarana catesbeiana</name>
    <name type="common">American bullfrog</name>
    <name type="synonym">Rana catesbeiana</name>
    <dbReference type="NCBI Taxonomy" id="8400"/>
    <lineage>
        <taxon>Eukaryota</taxon>
        <taxon>Metazoa</taxon>
        <taxon>Chordata</taxon>
        <taxon>Craniata</taxon>
        <taxon>Vertebrata</taxon>
        <taxon>Euteleostomi</taxon>
        <taxon>Amphibia</taxon>
        <taxon>Batrachia</taxon>
        <taxon>Anura</taxon>
        <taxon>Neobatrachia</taxon>
        <taxon>Ranoidea</taxon>
        <taxon>Ranidae</taxon>
        <taxon>Aquarana</taxon>
    </lineage>
</organism>
<sequence length="63" mass="6812">MGATVMEDDLSGNHCQILQGQMGNGLTPGGLGLCLFGVTPVGGILYAFNFFFYGEEAHIWWTK</sequence>
<keyword evidence="3" id="KW-1185">Reference proteome</keyword>
<keyword evidence="1" id="KW-0472">Membrane</keyword>
<reference evidence="3" key="1">
    <citation type="journal article" date="2017" name="Nat. Commun.">
        <title>The North American bullfrog draft genome provides insight into hormonal regulation of long noncoding RNA.</title>
        <authorList>
            <person name="Hammond S.A."/>
            <person name="Warren R.L."/>
            <person name="Vandervalk B.P."/>
            <person name="Kucuk E."/>
            <person name="Khan H."/>
            <person name="Gibb E.A."/>
            <person name="Pandoh P."/>
            <person name="Kirk H."/>
            <person name="Zhao Y."/>
            <person name="Jones M."/>
            <person name="Mungall A.J."/>
            <person name="Coope R."/>
            <person name="Pleasance S."/>
            <person name="Moore R.A."/>
            <person name="Holt R.A."/>
            <person name="Round J.M."/>
            <person name="Ohora S."/>
            <person name="Walle B.V."/>
            <person name="Veldhoen N."/>
            <person name="Helbing C.C."/>
            <person name="Birol I."/>
        </authorList>
    </citation>
    <scope>NUCLEOTIDE SEQUENCE [LARGE SCALE GENOMIC DNA]</scope>
</reference>
<keyword evidence="1" id="KW-1133">Transmembrane helix</keyword>
<feature type="transmembrane region" description="Helical" evidence="1">
    <location>
        <begin position="30"/>
        <end position="53"/>
    </location>
</feature>
<dbReference type="Proteomes" id="UP000228934">
    <property type="component" value="Unassembled WGS sequence"/>
</dbReference>
<proteinExistence type="predicted"/>
<name>A0A2G9RJ66_AQUCT</name>